<dbReference type="EC" id="1.1.1.49" evidence="7"/>
<keyword evidence="11" id="KW-1185">Reference proteome</keyword>
<dbReference type="AlphaFoldDB" id="A0A371X4I8"/>
<proteinExistence type="inferred from homology"/>
<dbReference type="SUPFAM" id="SSF55347">
    <property type="entry name" value="Glyceraldehyde-3-phosphate dehydrogenase-like, C-terminal domain"/>
    <property type="match status" value="1"/>
</dbReference>
<feature type="binding site" evidence="7">
    <location>
        <position position="51"/>
    </location>
    <ligand>
        <name>NADP(+)</name>
        <dbReference type="ChEBI" id="CHEBI:58349"/>
    </ligand>
</feature>
<evidence type="ECO:0000256" key="7">
    <source>
        <dbReference type="HAMAP-Rule" id="MF_00966"/>
    </source>
</evidence>
<dbReference type="OrthoDB" id="9802739at2"/>
<comment type="caution">
    <text evidence="10">The sequence shown here is derived from an EMBL/GenBank/DDBJ whole genome shotgun (WGS) entry which is preliminary data.</text>
</comment>
<dbReference type="NCBIfam" id="TIGR00871">
    <property type="entry name" value="zwf"/>
    <property type="match status" value="1"/>
</dbReference>
<evidence type="ECO:0000256" key="2">
    <source>
        <dbReference type="ARBA" id="ARBA00009975"/>
    </source>
</evidence>
<comment type="similarity">
    <text evidence="2 7">Belongs to the glucose-6-phosphate dehydrogenase family.</text>
</comment>
<comment type="function">
    <text evidence="7">Catalyzes the oxidation of glucose 6-phosphate to 6-phosphogluconolactone.</text>
</comment>
<keyword evidence="3 7" id="KW-0313">Glucose metabolism</keyword>
<feature type="binding site" evidence="7">
    <location>
        <position position="185"/>
    </location>
    <ligand>
        <name>substrate</name>
    </ligand>
</feature>
<organism evidence="10 11">
    <name type="scientific">Fulvimarina endophytica</name>
    <dbReference type="NCBI Taxonomy" id="2293836"/>
    <lineage>
        <taxon>Bacteria</taxon>
        <taxon>Pseudomonadati</taxon>
        <taxon>Pseudomonadota</taxon>
        <taxon>Alphaproteobacteria</taxon>
        <taxon>Hyphomicrobiales</taxon>
        <taxon>Aurantimonadaceae</taxon>
        <taxon>Fulvimarina</taxon>
    </lineage>
</organism>
<feature type="binding site" evidence="7">
    <location>
        <position position="219"/>
    </location>
    <ligand>
        <name>substrate</name>
    </ligand>
</feature>
<dbReference type="EMBL" id="QURL01000003">
    <property type="protein sequence ID" value="RFC64109.1"/>
    <property type="molecule type" value="Genomic_DNA"/>
</dbReference>
<dbReference type="PIRSF" id="PIRSF000110">
    <property type="entry name" value="G6PD"/>
    <property type="match status" value="1"/>
</dbReference>
<dbReference type="HAMAP" id="MF_00966">
    <property type="entry name" value="G6PD"/>
    <property type="match status" value="1"/>
</dbReference>
<dbReference type="GO" id="GO:0009051">
    <property type="term" value="P:pentose-phosphate shunt, oxidative branch"/>
    <property type="evidence" value="ECO:0007669"/>
    <property type="project" value="TreeGrafter"/>
</dbReference>
<feature type="binding site" evidence="7">
    <location>
        <position position="151"/>
    </location>
    <ligand>
        <name>NADP(+)</name>
        <dbReference type="ChEBI" id="CHEBI:58349"/>
    </ligand>
</feature>
<evidence type="ECO:0000256" key="4">
    <source>
        <dbReference type="ARBA" id="ARBA00022857"/>
    </source>
</evidence>
<dbReference type="PROSITE" id="PS00069">
    <property type="entry name" value="G6P_DEHYDROGENASE"/>
    <property type="match status" value="1"/>
</dbReference>
<keyword evidence="5 7" id="KW-0560">Oxidoreductase</keyword>
<reference evidence="10 11" key="1">
    <citation type="submission" date="2018-08" db="EMBL/GenBank/DDBJ databases">
        <title>Fulvimarina sp. 85, whole genome shotgun sequence.</title>
        <authorList>
            <person name="Tuo L."/>
        </authorList>
    </citation>
    <scope>NUCLEOTIDE SEQUENCE [LARGE SCALE GENOMIC DNA]</scope>
    <source>
        <strain evidence="10 11">85</strain>
    </source>
</reference>
<evidence type="ECO:0000256" key="3">
    <source>
        <dbReference type="ARBA" id="ARBA00022526"/>
    </source>
</evidence>
<gene>
    <name evidence="7 10" type="primary">zwf</name>
    <name evidence="10" type="ORF">DYI37_07030</name>
</gene>
<sequence>MSSQIIPVEPFDYVVFGGNGDLAARKLLPALYHRDRDGQIPDAARIIGASRTPLSDEDYRAFAREALAAHVEPEDLVEPAVARFLDRLFYRHVDARSGEGWAELKSCLDETGTTRIRAFYMAVAPSLFGAFAQKVTEFGLADEKTRVVVEKPVGRDLESAKALNAEIARHFREDQVFRIDHYLGKETVQNLMALRFANALYEPVWNANHIDHVQITVAEEVGLEGRAGYYDTAGALRDMVQNHIVQLMCLVALEPPSDFGDNALRDEKLKILRSLNPITAANVETLTVRGQYKSGASNGHAVKSYLDDLGEPESQTETFVAIKAEINNWRWAGVPFYLRTGKRLSQRMSEIVITFRKPPHNIFAHVAGEVQQNQLVLRLQPDEGMKQYLMIKDPGPGGMRLRQIPLDMTFAQSFKVRNPDAYERLLLDVIRGNQTLFMRRDEVEAAWDWIDPILKAWDEKNQKPQGYTSGTWGPSSSIALIERDGRTWHEPD</sequence>
<evidence type="ECO:0000256" key="5">
    <source>
        <dbReference type="ARBA" id="ARBA00023002"/>
    </source>
</evidence>
<comment type="pathway">
    <text evidence="1 7">Carbohydrate degradation; pentose phosphate pathway; D-ribulose 5-phosphate from D-glucose 6-phosphate (oxidative stage): step 1/3.</text>
</comment>
<keyword evidence="4 7" id="KW-0521">NADP</keyword>
<feature type="domain" description="Glucose-6-phosphate dehydrogenase C-terminal" evidence="9">
    <location>
        <begin position="192"/>
        <end position="489"/>
    </location>
</feature>
<evidence type="ECO:0000259" key="8">
    <source>
        <dbReference type="Pfam" id="PF00479"/>
    </source>
</evidence>
<dbReference type="GO" id="GO:0004345">
    <property type="term" value="F:glucose-6-phosphate dehydrogenase activity"/>
    <property type="evidence" value="ECO:0007669"/>
    <property type="project" value="UniProtKB-UniRule"/>
</dbReference>
<dbReference type="GO" id="GO:0050661">
    <property type="term" value="F:NADP binding"/>
    <property type="evidence" value="ECO:0007669"/>
    <property type="project" value="UniProtKB-UniRule"/>
</dbReference>
<evidence type="ECO:0000313" key="11">
    <source>
        <dbReference type="Proteomes" id="UP000264310"/>
    </source>
</evidence>
<protein>
    <recommendedName>
        <fullName evidence="7">Glucose-6-phosphate 1-dehydrogenase</fullName>
        <shortName evidence="7">G6PD</shortName>
        <ecNumber evidence="7">1.1.1.49</ecNumber>
    </recommendedName>
</protein>
<dbReference type="InterPro" id="IPR019796">
    <property type="entry name" value="G6P_DH_AS"/>
</dbReference>
<comment type="catalytic activity">
    <reaction evidence="7">
        <text>D-glucose 6-phosphate + NADP(+) = 6-phospho-D-glucono-1,5-lactone + NADPH + H(+)</text>
        <dbReference type="Rhea" id="RHEA:15841"/>
        <dbReference type="ChEBI" id="CHEBI:15378"/>
        <dbReference type="ChEBI" id="CHEBI:57783"/>
        <dbReference type="ChEBI" id="CHEBI:57955"/>
        <dbReference type="ChEBI" id="CHEBI:58349"/>
        <dbReference type="ChEBI" id="CHEBI:61548"/>
        <dbReference type="EC" id="1.1.1.49"/>
    </reaction>
</comment>
<dbReference type="GO" id="GO:0006006">
    <property type="term" value="P:glucose metabolic process"/>
    <property type="evidence" value="ECO:0007669"/>
    <property type="project" value="UniProtKB-KW"/>
</dbReference>
<dbReference type="Pfam" id="PF02781">
    <property type="entry name" value="G6PD_C"/>
    <property type="match status" value="1"/>
</dbReference>
<dbReference type="InterPro" id="IPR022675">
    <property type="entry name" value="G6P_DH_C"/>
</dbReference>
<feature type="active site" description="Proton acceptor" evidence="7">
    <location>
        <position position="243"/>
    </location>
</feature>
<dbReference type="PRINTS" id="PR00079">
    <property type="entry name" value="G6PDHDRGNASE"/>
</dbReference>
<feature type="binding site" evidence="7">
    <location>
        <position position="181"/>
    </location>
    <ligand>
        <name>substrate</name>
    </ligand>
</feature>
<dbReference type="GO" id="GO:0005829">
    <property type="term" value="C:cytosol"/>
    <property type="evidence" value="ECO:0007669"/>
    <property type="project" value="TreeGrafter"/>
</dbReference>
<dbReference type="UniPathway" id="UPA00115">
    <property type="reaction ID" value="UER00408"/>
</dbReference>
<evidence type="ECO:0000256" key="1">
    <source>
        <dbReference type="ARBA" id="ARBA00004937"/>
    </source>
</evidence>
<feature type="domain" description="Glucose-6-phosphate dehydrogenase NAD-binding" evidence="8">
    <location>
        <begin position="14"/>
        <end position="190"/>
    </location>
</feature>
<dbReference type="Pfam" id="PF00479">
    <property type="entry name" value="G6PD_N"/>
    <property type="match status" value="1"/>
</dbReference>
<evidence type="ECO:0000256" key="6">
    <source>
        <dbReference type="ARBA" id="ARBA00023277"/>
    </source>
</evidence>
<dbReference type="Proteomes" id="UP000264310">
    <property type="component" value="Unassembled WGS sequence"/>
</dbReference>
<evidence type="ECO:0000259" key="9">
    <source>
        <dbReference type="Pfam" id="PF02781"/>
    </source>
</evidence>
<keyword evidence="6 7" id="KW-0119">Carbohydrate metabolism</keyword>
<dbReference type="RefSeq" id="WP_116682528.1">
    <property type="nucleotide sequence ID" value="NZ_QURL01000003.1"/>
</dbReference>
<feature type="binding site" evidence="7">
    <location>
        <position position="238"/>
    </location>
    <ligand>
        <name>substrate</name>
    </ligand>
</feature>
<dbReference type="InterPro" id="IPR001282">
    <property type="entry name" value="G6P_DH"/>
</dbReference>
<comment type="caution">
    <text evidence="7">Lacks conserved residue(s) required for the propagation of feature annotation.</text>
</comment>
<dbReference type="PANTHER" id="PTHR23429:SF0">
    <property type="entry name" value="GLUCOSE-6-PHOSPHATE 1-DEHYDROGENASE"/>
    <property type="match status" value="1"/>
</dbReference>
<dbReference type="PANTHER" id="PTHR23429">
    <property type="entry name" value="GLUCOSE-6-PHOSPHATE 1-DEHYDROGENASE G6PD"/>
    <property type="match status" value="1"/>
</dbReference>
<dbReference type="InterPro" id="IPR022674">
    <property type="entry name" value="G6P_DH_NAD-bd"/>
</dbReference>
<dbReference type="InterPro" id="IPR036291">
    <property type="entry name" value="NAD(P)-bd_dom_sf"/>
</dbReference>
<accession>A0A371X4I8</accession>
<dbReference type="SUPFAM" id="SSF51735">
    <property type="entry name" value="NAD(P)-binding Rossmann-fold domains"/>
    <property type="match status" value="1"/>
</dbReference>
<dbReference type="Gene3D" id="3.40.50.720">
    <property type="entry name" value="NAD(P)-binding Rossmann-like Domain"/>
    <property type="match status" value="1"/>
</dbReference>
<feature type="binding site" evidence="7">
    <location>
        <position position="342"/>
    </location>
    <ligand>
        <name>substrate</name>
    </ligand>
</feature>
<evidence type="ECO:0000313" key="10">
    <source>
        <dbReference type="EMBL" id="RFC64109.1"/>
    </source>
</evidence>
<dbReference type="Gene3D" id="3.30.360.10">
    <property type="entry name" value="Dihydrodipicolinate Reductase, domain 2"/>
    <property type="match status" value="1"/>
</dbReference>
<name>A0A371X4I8_9HYPH</name>